<dbReference type="InterPro" id="IPR036259">
    <property type="entry name" value="MFS_trans_sf"/>
</dbReference>
<feature type="transmembrane region" description="Helical" evidence="7">
    <location>
        <begin position="363"/>
        <end position="384"/>
    </location>
</feature>
<proteinExistence type="predicted"/>
<dbReference type="Gene3D" id="1.20.1250.20">
    <property type="entry name" value="MFS general substrate transporter like domains"/>
    <property type="match status" value="2"/>
</dbReference>
<name>A0A438MY11_EXOME</name>
<feature type="transmembrane region" description="Helical" evidence="7">
    <location>
        <begin position="396"/>
        <end position="416"/>
    </location>
</feature>
<evidence type="ECO:0000256" key="4">
    <source>
        <dbReference type="ARBA" id="ARBA00022989"/>
    </source>
</evidence>
<protein>
    <recommendedName>
        <fullName evidence="8">Major facilitator superfamily (MFS) profile domain-containing protein</fullName>
    </recommendedName>
</protein>
<sequence>MTKVDEKTDMQVATNASAADTQPDPMDEKVAAIASTNDIGASMYAQAQTYHSENIEAERAQVKKKLDRILMPVLMFSFTFQFLDKLSLNYAAAYTLIPDLGLEGQQYSTVATAFAYGNIVWYIPASMLLQRLPVAKYTGTMIGIWGILLMCCASAKNFGGIFALRFVLGMAESNMTPAYMVICSMFFTRQELSLRLLLFIAMNGLATAVGSLLAFGLGHVTSTSVASWQLIFLVIGAVNLIWSGIFLYVVPDTPMNAWWLTDKEKLVAIDRVSQNMIGIKDKKFKPHHIKEVFMDPKVYLLCASGFAIGIASGGLGYFGSAIIKGFGFSGLDATLLQLPTGILEFIVLPISGWIASRYKNVRIYVTVVTLLIPLGGFLGIRLTGLEHRWRLVGSTWLLYISAVGPAMCYSLLAANFAGHTKRAFINGLWFVVWSAGTVAGSNFFKANEAPRYFTGITALLVSSIAFKVVLLMLRFYMSWENKRRDRLYGVEEIVDGEAGQEAIQAGFMDKTDIENKHFRYVL</sequence>
<dbReference type="GO" id="GO:0022857">
    <property type="term" value="F:transmembrane transporter activity"/>
    <property type="evidence" value="ECO:0007669"/>
    <property type="project" value="InterPro"/>
</dbReference>
<feature type="transmembrane region" description="Helical" evidence="7">
    <location>
        <begin position="137"/>
        <end position="156"/>
    </location>
</feature>
<feature type="transmembrane region" description="Helical" evidence="7">
    <location>
        <begin position="107"/>
        <end position="125"/>
    </location>
</feature>
<evidence type="ECO:0000259" key="8">
    <source>
        <dbReference type="PROSITE" id="PS50850"/>
    </source>
</evidence>
<dbReference type="InterPro" id="IPR011701">
    <property type="entry name" value="MFS"/>
</dbReference>
<keyword evidence="2" id="KW-0813">Transport</keyword>
<gene>
    <name evidence="9" type="ORF">B0A52_07053</name>
</gene>
<feature type="transmembrane region" description="Helical" evidence="7">
    <location>
        <begin position="298"/>
        <end position="323"/>
    </location>
</feature>
<dbReference type="EMBL" id="NAJM01000036">
    <property type="protein sequence ID" value="RVX68626.1"/>
    <property type="molecule type" value="Genomic_DNA"/>
</dbReference>
<comment type="caution">
    <text evidence="9">The sequence shown here is derived from an EMBL/GenBank/DDBJ whole genome shotgun (WGS) entry which is preliminary data.</text>
</comment>
<dbReference type="GO" id="GO:0016020">
    <property type="term" value="C:membrane"/>
    <property type="evidence" value="ECO:0007669"/>
    <property type="project" value="UniProtKB-SubCell"/>
</dbReference>
<feature type="transmembrane region" description="Helical" evidence="7">
    <location>
        <begin position="162"/>
        <end position="182"/>
    </location>
</feature>
<evidence type="ECO:0000256" key="7">
    <source>
        <dbReference type="SAM" id="Phobius"/>
    </source>
</evidence>
<dbReference type="OrthoDB" id="6730379at2759"/>
<keyword evidence="5 7" id="KW-0472">Membrane</keyword>
<dbReference type="InterPro" id="IPR020846">
    <property type="entry name" value="MFS_dom"/>
</dbReference>
<dbReference type="Pfam" id="PF07690">
    <property type="entry name" value="MFS_1"/>
    <property type="match status" value="1"/>
</dbReference>
<dbReference type="AlphaFoldDB" id="A0A438MY11"/>
<feature type="region of interest" description="Disordered" evidence="6">
    <location>
        <begin position="1"/>
        <end position="26"/>
    </location>
</feature>
<feature type="transmembrane region" description="Helical" evidence="7">
    <location>
        <begin position="423"/>
        <end position="444"/>
    </location>
</feature>
<feature type="domain" description="Major facilitator superfamily (MFS) profile" evidence="8">
    <location>
        <begin position="70"/>
        <end position="482"/>
    </location>
</feature>
<evidence type="ECO:0000256" key="1">
    <source>
        <dbReference type="ARBA" id="ARBA00004141"/>
    </source>
</evidence>
<dbReference type="PROSITE" id="PS50850">
    <property type="entry name" value="MFS"/>
    <property type="match status" value="1"/>
</dbReference>
<feature type="transmembrane region" description="Helical" evidence="7">
    <location>
        <begin position="456"/>
        <end position="476"/>
    </location>
</feature>
<dbReference type="PANTHER" id="PTHR43791:SF97">
    <property type="entry name" value="ALLANTOATE TRANSPORTER, PUTATIVE (AFU_ORTHOLOGUE AFUA_1G14700)-RELATED"/>
    <property type="match status" value="1"/>
</dbReference>
<evidence type="ECO:0000256" key="2">
    <source>
        <dbReference type="ARBA" id="ARBA00022448"/>
    </source>
</evidence>
<feature type="transmembrane region" description="Helical" evidence="7">
    <location>
        <begin position="335"/>
        <end position="356"/>
    </location>
</feature>
<dbReference type="VEuPathDB" id="FungiDB:PV10_07164"/>
<feature type="transmembrane region" description="Helical" evidence="7">
    <location>
        <begin position="194"/>
        <end position="218"/>
    </location>
</feature>
<evidence type="ECO:0000256" key="3">
    <source>
        <dbReference type="ARBA" id="ARBA00022692"/>
    </source>
</evidence>
<dbReference type="PANTHER" id="PTHR43791">
    <property type="entry name" value="PERMEASE-RELATED"/>
    <property type="match status" value="1"/>
</dbReference>
<feature type="transmembrane region" description="Helical" evidence="7">
    <location>
        <begin position="69"/>
        <end position="87"/>
    </location>
</feature>
<dbReference type="Proteomes" id="UP000288859">
    <property type="component" value="Unassembled WGS sequence"/>
</dbReference>
<evidence type="ECO:0000256" key="5">
    <source>
        <dbReference type="ARBA" id="ARBA00023136"/>
    </source>
</evidence>
<comment type="subcellular location">
    <subcellularLocation>
        <location evidence="1">Membrane</location>
        <topology evidence="1">Multi-pass membrane protein</topology>
    </subcellularLocation>
</comment>
<dbReference type="SUPFAM" id="SSF103473">
    <property type="entry name" value="MFS general substrate transporter"/>
    <property type="match status" value="1"/>
</dbReference>
<organism evidence="9 10">
    <name type="scientific">Exophiala mesophila</name>
    <name type="common">Black yeast-like fungus</name>
    <dbReference type="NCBI Taxonomy" id="212818"/>
    <lineage>
        <taxon>Eukaryota</taxon>
        <taxon>Fungi</taxon>
        <taxon>Dikarya</taxon>
        <taxon>Ascomycota</taxon>
        <taxon>Pezizomycotina</taxon>
        <taxon>Eurotiomycetes</taxon>
        <taxon>Chaetothyriomycetidae</taxon>
        <taxon>Chaetothyriales</taxon>
        <taxon>Herpotrichiellaceae</taxon>
        <taxon>Exophiala</taxon>
    </lineage>
</organism>
<reference evidence="9 10" key="1">
    <citation type="submission" date="2017-03" db="EMBL/GenBank/DDBJ databases">
        <title>Genomes of endolithic fungi from Antarctica.</title>
        <authorList>
            <person name="Coleine C."/>
            <person name="Masonjones S."/>
            <person name="Stajich J.E."/>
        </authorList>
    </citation>
    <scope>NUCLEOTIDE SEQUENCE [LARGE SCALE GENOMIC DNA]</scope>
    <source>
        <strain evidence="9 10">CCFEE 6314</strain>
    </source>
</reference>
<accession>A0A438MY11</accession>
<feature type="compositionally biased region" description="Polar residues" evidence="6">
    <location>
        <begin position="11"/>
        <end position="20"/>
    </location>
</feature>
<evidence type="ECO:0000313" key="10">
    <source>
        <dbReference type="Proteomes" id="UP000288859"/>
    </source>
</evidence>
<feature type="transmembrane region" description="Helical" evidence="7">
    <location>
        <begin position="230"/>
        <end position="250"/>
    </location>
</feature>
<evidence type="ECO:0000313" key="9">
    <source>
        <dbReference type="EMBL" id="RVX68626.1"/>
    </source>
</evidence>
<evidence type="ECO:0000256" key="6">
    <source>
        <dbReference type="SAM" id="MobiDB-lite"/>
    </source>
</evidence>
<keyword evidence="4 7" id="KW-1133">Transmembrane helix</keyword>
<keyword evidence="3 7" id="KW-0812">Transmembrane</keyword>